<dbReference type="EMBL" id="QTUJ01000002">
    <property type="protein sequence ID" value="REF70387.1"/>
    <property type="molecule type" value="Genomic_DNA"/>
</dbReference>
<protein>
    <submittedName>
        <fullName evidence="1">Uncharacterized protein</fullName>
    </submittedName>
</protein>
<comment type="caution">
    <text evidence="1">The sequence shown here is derived from an EMBL/GenBank/DDBJ whole genome shotgun (WGS) entry which is preliminary data.</text>
</comment>
<sequence length="36" mass="4007">MAEQKPQQPPAPFRSIGDLARELLEKSTNQKPEAAE</sequence>
<evidence type="ECO:0000313" key="2">
    <source>
        <dbReference type="Proteomes" id="UP000256941"/>
    </source>
</evidence>
<name>A0A3D9XIQ7_PARVE</name>
<dbReference type="AlphaFoldDB" id="A0A3D9XIQ7"/>
<organism evidence="1 2">
    <name type="scientific">Paracoccus versutus</name>
    <name type="common">Thiobacillus versutus</name>
    <dbReference type="NCBI Taxonomy" id="34007"/>
    <lineage>
        <taxon>Bacteria</taxon>
        <taxon>Pseudomonadati</taxon>
        <taxon>Pseudomonadota</taxon>
        <taxon>Alphaproteobacteria</taxon>
        <taxon>Rhodobacterales</taxon>
        <taxon>Paracoccaceae</taxon>
        <taxon>Paracoccus</taxon>
    </lineage>
</organism>
<gene>
    <name evidence="1" type="ORF">BDD41_3119</name>
</gene>
<accession>A0A3D9XIQ7</accession>
<proteinExistence type="predicted"/>
<reference evidence="1 2" key="1">
    <citation type="submission" date="2018-08" db="EMBL/GenBank/DDBJ databases">
        <title>Genomic Encyclopedia of Archaeal and Bacterial Type Strains, Phase II (KMG-II): from individual species to whole genera.</title>
        <authorList>
            <person name="Goeker M."/>
        </authorList>
    </citation>
    <scope>NUCLEOTIDE SEQUENCE [LARGE SCALE GENOMIC DNA]</scope>
    <source>
        <strain evidence="1 2">DSM 17099</strain>
    </source>
</reference>
<dbReference type="Proteomes" id="UP000256941">
    <property type="component" value="Unassembled WGS sequence"/>
</dbReference>
<evidence type="ECO:0000313" key="1">
    <source>
        <dbReference type="EMBL" id="REF70387.1"/>
    </source>
</evidence>